<feature type="transmembrane region" description="Helical" evidence="7">
    <location>
        <begin position="127"/>
        <end position="153"/>
    </location>
</feature>
<comment type="subcellular location">
    <subcellularLocation>
        <location evidence="1">Membrane</location>
        <topology evidence="1">Multi-pass membrane protein</topology>
    </subcellularLocation>
</comment>
<comment type="caution">
    <text evidence="9">The sequence shown here is derived from an EMBL/GenBank/DDBJ whole genome shotgun (WGS) entry which is preliminary data.</text>
</comment>
<evidence type="ECO:0000313" key="9">
    <source>
        <dbReference type="EMBL" id="EPS35127.1"/>
    </source>
</evidence>
<feature type="transmembrane region" description="Helical" evidence="7">
    <location>
        <begin position="285"/>
        <end position="309"/>
    </location>
</feature>
<feature type="transmembrane region" description="Helical" evidence="7">
    <location>
        <begin position="165"/>
        <end position="181"/>
    </location>
</feature>
<comment type="similarity">
    <text evidence="5">Belongs to the SAT4 family.</text>
</comment>
<dbReference type="GO" id="GO:0016020">
    <property type="term" value="C:membrane"/>
    <property type="evidence" value="ECO:0007669"/>
    <property type="project" value="UniProtKB-SubCell"/>
</dbReference>
<name>S8BIN9_DACHA</name>
<dbReference type="STRING" id="1284197.S8BIN9"/>
<evidence type="ECO:0000256" key="5">
    <source>
        <dbReference type="ARBA" id="ARBA00038359"/>
    </source>
</evidence>
<gene>
    <name evidence="9" type="ORF">H072_11605</name>
</gene>
<dbReference type="AlphaFoldDB" id="S8BIN9"/>
<keyword evidence="3 7" id="KW-1133">Transmembrane helix</keyword>
<dbReference type="PANTHER" id="PTHR33048">
    <property type="entry name" value="PTH11-LIKE INTEGRAL MEMBRANE PROTEIN (AFU_ORTHOLOGUE AFUA_5G11245)"/>
    <property type="match status" value="1"/>
</dbReference>
<protein>
    <recommendedName>
        <fullName evidence="8">Rhodopsin domain-containing protein</fullName>
    </recommendedName>
</protein>
<dbReference type="EMBL" id="AQGS01001233">
    <property type="protein sequence ID" value="EPS35127.1"/>
    <property type="molecule type" value="Genomic_DNA"/>
</dbReference>
<feature type="transmembrane region" description="Helical" evidence="7">
    <location>
        <begin position="216"/>
        <end position="239"/>
    </location>
</feature>
<keyword evidence="10" id="KW-1185">Reference proteome</keyword>
<evidence type="ECO:0000256" key="1">
    <source>
        <dbReference type="ARBA" id="ARBA00004141"/>
    </source>
</evidence>
<evidence type="ECO:0000256" key="3">
    <source>
        <dbReference type="ARBA" id="ARBA00022989"/>
    </source>
</evidence>
<organism evidence="9 10">
    <name type="scientific">Dactylellina haptotyla (strain CBS 200.50)</name>
    <name type="common">Nematode-trapping fungus</name>
    <name type="synonym">Monacrosporium haptotylum</name>
    <dbReference type="NCBI Taxonomy" id="1284197"/>
    <lineage>
        <taxon>Eukaryota</taxon>
        <taxon>Fungi</taxon>
        <taxon>Dikarya</taxon>
        <taxon>Ascomycota</taxon>
        <taxon>Pezizomycotina</taxon>
        <taxon>Orbiliomycetes</taxon>
        <taxon>Orbiliales</taxon>
        <taxon>Orbiliaceae</taxon>
        <taxon>Dactylellina</taxon>
    </lineage>
</organism>
<keyword evidence="4 7" id="KW-0472">Membrane</keyword>
<reference evidence="10" key="2">
    <citation type="submission" date="2013-04" db="EMBL/GenBank/DDBJ databases">
        <title>Genomic mechanisms accounting for the adaptation to parasitism in nematode-trapping fungi.</title>
        <authorList>
            <person name="Ahren D.G."/>
        </authorList>
    </citation>
    <scope>NUCLEOTIDE SEQUENCE [LARGE SCALE GENOMIC DNA]</scope>
    <source>
        <strain evidence="10">CBS 200.50</strain>
    </source>
</reference>
<feature type="transmembrane region" description="Helical" evidence="7">
    <location>
        <begin position="86"/>
        <end position="107"/>
    </location>
</feature>
<reference evidence="9 10" key="1">
    <citation type="journal article" date="2013" name="PLoS Genet.">
        <title>Genomic mechanisms accounting for the adaptation to parasitism in nematode-trapping fungi.</title>
        <authorList>
            <person name="Meerupati T."/>
            <person name="Andersson K.M."/>
            <person name="Friman E."/>
            <person name="Kumar D."/>
            <person name="Tunlid A."/>
            <person name="Ahren D."/>
        </authorList>
    </citation>
    <scope>NUCLEOTIDE SEQUENCE [LARGE SCALE GENOMIC DNA]</scope>
    <source>
        <strain evidence="9 10">CBS 200.50</strain>
    </source>
</reference>
<dbReference type="InterPro" id="IPR052337">
    <property type="entry name" value="SAT4-like"/>
</dbReference>
<keyword evidence="2 7" id="KW-0812">Transmembrane</keyword>
<dbReference type="Pfam" id="PF20684">
    <property type="entry name" value="Fung_rhodopsin"/>
    <property type="match status" value="1"/>
</dbReference>
<feature type="transmembrane region" description="Helical" evidence="7">
    <location>
        <begin position="52"/>
        <end position="74"/>
    </location>
</feature>
<evidence type="ECO:0000256" key="2">
    <source>
        <dbReference type="ARBA" id="ARBA00022692"/>
    </source>
</evidence>
<feature type="region of interest" description="Disordered" evidence="6">
    <location>
        <begin position="434"/>
        <end position="469"/>
    </location>
</feature>
<sequence length="469" mass="53057">MLRNGGPPHPQTDHDREFLRELFPFFKQFPPNFEFPLSKQHDPPYIPPNNTLAPFVTALILTTFTSSIVSLRLWVRMKRGFGMDDWVMLASFIFYTAYVIVSTYALFGTGLGFHLYDLSETDIRAYLLYLYLYATFLWFTVNLTRCSILHLFLRLSHLQTPKQVLYLRTILTASYLTLFVYEVSEVFECGLPISNLLSLRAYYDGTCIASASVRYYATYVGINLALDALTIFPPIVILVNTPLARKKKINLIFLLILGTIAMVVGAVRLYVFYQLMQNSFDITWTTSGIAITGCVEASFAAIVACLPALNQTFIGYYRSWFPRDGRPRVLSLALLSSLFERSHAYREPINSQTSTRNEKSATKSTFAATLRKGSDATAVAQSRRGSQQNRPMQGTSNDSYPDIITFGANYFIDGRQTDLEMQREQEDMYEDEDGVSSLAQPPHARVHFSNRRPSSPTISGAANLNLSIE</sequence>
<dbReference type="HOGENOM" id="CLU_042292_0_0_1"/>
<feature type="transmembrane region" description="Helical" evidence="7">
    <location>
        <begin position="251"/>
        <end position="273"/>
    </location>
</feature>
<feature type="domain" description="Rhodopsin" evidence="8">
    <location>
        <begin position="71"/>
        <end position="312"/>
    </location>
</feature>
<feature type="region of interest" description="Disordered" evidence="6">
    <location>
        <begin position="371"/>
        <end position="399"/>
    </location>
</feature>
<feature type="compositionally biased region" description="Polar residues" evidence="6">
    <location>
        <begin position="451"/>
        <end position="469"/>
    </location>
</feature>
<proteinExistence type="inferred from homology"/>
<dbReference type="InterPro" id="IPR049326">
    <property type="entry name" value="Rhodopsin_dom_fungi"/>
</dbReference>
<evidence type="ECO:0000259" key="8">
    <source>
        <dbReference type="Pfam" id="PF20684"/>
    </source>
</evidence>
<evidence type="ECO:0000256" key="4">
    <source>
        <dbReference type="ARBA" id="ARBA00023136"/>
    </source>
</evidence>
<dbReference type="Proteomes" id="UP000015100">
    <property type="component" value="Unassembled WGS sequence"/>
</dbReference>
<accession>S8BIN9</accession>
<evidence type="ECO:0000256" key="7">
    <source>
        <dbReference type="SAM" id="Phobius"/>
    </source>
</evidence>
<evidence type="ECO:0000313" key="10">
    <source>
        <dbReference type="Proteomes" id="UP000015100"/>
    </source>
</evidence>
<evidence type="ECO:0000256" key="6">
    <source>
        <dbReference type="SAM" id="MobiDB-lite"/>
    </source>
</evidence>
<dbReference type="OrthoDB" id="3936451at2759"/>
<feature type="compositionally biased region" description="Polar residues" evidence="6">
    <location>
        <begin position="379"/>
        <end position="399"/>
    </location>
</feature>
<dbReference type="PANTHER" id="PTHR33048:SF47">
    <property type="entry name" value="INTEGRAL MEMBRANE PROTEIN-RELATED"/>
    <property type="match status" value="1"/>
</dbReference>